<dbReference type="EMBL" id="CP165735">
    <property type="protein sequence ID" value="XDV71286.1"/>
    <property type="molecule type" value="Genomic_DNA"/>
</dbReference>
<dbReference type="SUPFAM" id="SSF53850">
    <property type="entry name" value="Periplasmic binding protein-like II"/>
    <property type="match status" value="1"/>
</dbReference>
<dbReference type="AlphaFoldDB" id="A0AB39YQV6"/>
<dbReference type="InterPro" id="IPR036388">
    <property type="entry name" value="WH-like_DNA-bd_sf"/>
</dbReference>
<feature type="domain" description="Uncharacterised protein YhfZ C-terminal" evidence="1">
    <location>
        <begin position="73"/>
        <end position="298"/>
    </location>
</feature>
<dbReference type="RefSeq" id="WP_089596711.1">
    <property type="nucleotide sequence ID" value="NZ_CP165735.1"/>
</dbReference>
<dbReference type="Gene3D" id="1.10.10.10">
    <property type="entry name" value="Winged helix-like DNA-binding domain superfamily/Winged helix DNA-binding domain"/>
    <property type="match status" value="1"/>
</dbReference>
<sequence length="299" mass="31597">MGKSIDAVSVLANAALSLPLGAQVPTTAELARMAGTGAGTVQAALRTLELSGAIQTSSHGSSGRRLTAKVLPDLWAASGRGILTGVLPLPDTREFTGLATGLSEAAERAGIPLQLLFRQGSAVRLRFLESKRVDFTVASAAVAHSIGEQTTSLTLGPHTFYRKQSVVVITRTGQEVGIPARVPVDRNSTDHVTLTQREFPNAEMVDTPYAFIPESVVNGNFDAAVWHQSNSSPLLVAAGIRIHALQHPPTSDNEALDRASIIWGSHDAAVGGIITGLFDPATLETIQKEVMDGRRIPQF</sequence>
<proteinExistence type="predicted"/>
<gene>
    <name evidence="2" type="ORF">ABQM86_20380</name>
</gene>
<dbReference type="InterPro" id="IPR032791">
    <property type="entry name" value="YhfZ_C"/>
</dbReference>
<reference evidence="2" key="1">
    <citation type="submission" date="2024-07" db="EMBL/GenBank/DDBJ databases">
        <authorList>
            <person name="Li J."/>
            <person name="Wei H."/>
            <person name="Ma J."/>
        </authorList>
    </citation>
    <scope>NUCLEOTIDE SEQUENCE</scope>
    <source>
        <strain evidence="2">AMU7</strain>
    </source>
</reference>
<protein>
    <submittedName>
        <fullName evidence="2">YhfZ family protein</fullName>
    </submittedName>
</protein>
<organism evidence="2">
    <name type="scientific">Paenarthrobacter sp. AMU7</name>
    <dbReference type="NCBI Taxonomy" id="3162492"/>
    <lineage>
        <taxon>Bacteria</taxon>
        <taxon>Bacillati</taxon>
        <taxon>Actinomycetota</taxon>
        <taxon>Actinomycetes</taxon>
        <taxon>Micrococcales</taxon>
        <taxon>Micrococcaceae</taxon>
        <taxon>Paenarthrobacter</taxon>
    </lineage>
</organism>
<evidence type="ECO:0000259" key="1">
    <source>
        <dbReference type="Pfam" id="PF14503"/>
    </source>
</evidence>
<accession>A0AB39YQV6</accession>
<dbReference type="Pfam" id="PF14503">
    <property type="entry name" value="YhfZ_C"/>
    <property type="match status" value="1"/>
</dbReference>
<name>A0AB39YQV6_9MICC</name>
<evidence type="ECO:0000313" key="2">
    <source>
        <dbReference type="EMBL" id="XDV71286.1"/>
    </source>
</evidence>
<dbReference type="Gene3D" id="3.40.190.10">
    <property type="entry name" value="Periplasmic binding protein-like II"/>
    <property type="match status" value="2"/>
</dbReference>